<dbReference type="InterPro" id="IPR035959">
    <property type="entry name" value="RutC-like_sf"/>
</dbReference>
<dbReference type="NCBIfam" id="TIGR00004">
    <property type="entry name" value="Rid family detoxifying hydrolase"/>
    <property type="match status" value="1"/>
</dbReference>
<gene>
    <name evidence="2" type="ORF">FB559_7114</name>
</gene>
<reference evidence="2 3" key="1">
    <citation type="submission" date="2019-06" db="EMBL/GenBank/DDBJ databases">
        <title>Sequencing the genomes of 1000 actinobacteria strains.</title>
        <authorList>
            <person name="Klenk H.-P."/>
        </authorList>
    </citation>
    <scope>NUCLEOTIDE SEQUENCE [LARGE SCALE GENOMIC DNA]</scope>
    <source>
        <strain evidence="2 3">DSM 102200</strain>
    </source>
</reference>
<accession>A0A543CW71</accession>
<dbReference type="InterPro" id="IPR006175">
    <property type="entry name" value="YjgF/YER057c/UK114"/>
</dbReference>
<dbReference type="OrthoDB" id="8684161at2"/>
<dbReference type="CDD" id="cd00448">
    <property type="entry name" value="YjgF_YER057c_UK114_family"/>
    <property type="match status" value="1"/>
</dbReference>
<dbReference type="SUPFAM" id="SSF55298">
    <property type="entry name" value="YjgF-like"/>
    <property type="match status" value="1"/>
</dbReference>
<dbReference type="EMBL" id="VFOZ01000001">
    <property type="protein sequence ID" value="TQM01357.1"/>
    <property type="molecule type" value="Genomic_DNA"/>
</dbReference>
<evidence type="ECO:0000313" key="2">
    <source>
        <dbReference type="EMBL" id="TQM01357.1"/>
    </source>
</evidence>
<dbReference type="RefSeq" id="WP_141961201.1">
    <property type="nucleotide sequence ID" value="NZ_VFOZ01000001.1"/>
</dbReference>
<dbReference type="InterPro" id="IPR006056">
    <property type="entry name" value="RidA"/>
</dbReference>
<protein>
    <submittedName>
        <fullName evidence="2">Reactive intermediate/imine deaminase</fullName>
    </submittedName>
</protein>
<comment type="similarity">
    <text evidence="1">Belongs to the RutC family.</text>
</comment>
<dbReference type="PANTHER" id="PTHR11803">
    <property type="entry name" value="2-IMINOBUTANOATE/2-IMINOPROPANOATE DEAMINASE RIDA"/>
    <property type="match status" value="1"/>
</dbReference>
<evidence type="ECO:0000313" key="3">
    <source>
        <dbReference type="Proteomes" id="UP000316096"/>
    </source>
</evidence>
<keyword evidence="3" id="KW-1185">Reference proteome</keyword>
<dbReference type="GO" id="GO:0005829">
    <property type="term" value="C:cytosol"/>
    <property type="evidence" value="ECO:0007669"/>
    <property type="project" value="TreeGrafter"/>
</dbReference>
<sequence length="127" mass="13450">MSDKIAIRTAKAPPPAAAYSQGVRKGGILQVAGQVPVEPSTGLIVGETVGEQTQQALQNVQAVLEEAGSGFDDVVMLRVYLTRKEDFAEMNAVYEKFVSEPYPARTTVFVGLAEGLLVEIDALAVVG</sequence>
<dbReference type="GO" id="GO:0019239">
    <property type="term" value="F:deaminase activity"/>
    <property type="evidence" value="ECO:0007669"/>
    <property type="project" value="TreeGrafter"/>
</dbReference>
<dbReference type="Gene3D" id="3.30.1330.40">
    <property type="entry name" value="RutC-like"/>
    <property type="match status" value="1"/>
</dbReference>
<dbReference type="Proteomes" id="UP000316096">
    <property type="component" value="Unassembled WGS sequence"/>
</dbReference>
<dbReference type="AlphaFoldDB" id="A0A543CW71"/>
<dbReference type="Pfam" id="PF01042">
    <property type="entry name" value="Ribonuc_L-PSP"/>
    <property type="match status" value="1"/>
</dbReference>
<organism evidence="2 3">
    <name type="scientific">Actinoallomurus bryophytorum</name>
    <dbReference type="NCBI Taxonomy" id="1490222"/>
    <lineage>
        <taxon>Bacteria</taxon>
        <taxon>Bacillati</taxon>
        <taxon>Actinomycetota</taxon>
        <taxon>Actinomycetes</taxon>
        <taxon>Streptosporangiales</taxon>
        <taxon>Thermomonosporaceae</taxon>
        <taxon>Actinoallomurus</taxon>
    </lineage>
</organism>
<proteinExistence type="inferred from homology"/>
<comment type="caution">
    <text evidence="2">The sequence shown here is derived from an EMBL/GenBank/DDBJ whole genome shotgun (WGS) entry which is preliminary data.</text>
</comment>
<name>A0A543CW71_9ACTN</name>
<dbReference type="PANTHER" id="PTHR11803:SF39">
    <property type="entry name" value="2-IMINOBUTANOATE_2-IMINOPROPANOATE DEAMINASE"/>
    <property type="match status" value="1"/>
</dbReference>
<dbReference type="FunFam" id="3.30.1330.40:FF:000001">
    <property type="entry name" value="L-PSP family endoribonuclease"/>
    <property type="match status" value="1"/>
</dbReference>
<evidence type="ECO:0000256" key="1">
    <source>
        <dbReference type="ARBA" id="ARBA00010552"/>
    </source>
</evidence>